<keyword evidence="3" id="KW-1185">Reference proteome</keyword>
<feature type="compositionally biased region" description="Pro residues" evidence="1">
    <location>
        <begin position="66"/>
        <end position="110"/>
    </location>
</feature>
<dbReference type="RefSeq" id="WP_252953393.1">
    <property type="nucleotide sequence ID" value="NZ_JAFIRR010000067.1"/>
</dbReference>
<name>A0ABT1D4B7_9PROT</name>
<gene>
    <name evidence="2" type="ORF">JYK14_11430</name>
</gene>
<dbReference type="EMBL" id="JAFIRR010000067">
    <property type="protein sequence ID" value="MCO6416765.1"/>
    <property type="molecule type" value="Genomic_DNA"/>
</dbReference>
<feature type="region of interest" description="Disordered" evidence="1">
    <location>
        <begin position="32"/>
        <end position="112"/>
    </location>
</feature>
<protein>
    <recommendedName>
        <fullName evidence="4">DUF945 family protein</fullName>
    </recommendedName>
</protein>
<evidence type="ECO:0008006" key="4">
    <source>
        <dbReference type="Google" id="ProtNLM"/>
    </source>
</evidence>
<evidence type="ECO:0000256" key="1">
    <source>
        <dbReference type="SAM" id="MobiDB-lite"/>
    </source>
</evidence>
<accession>A0ABT1D4B7</accession>
<dbReference type="Proteomes" id="UP001523392">
    <property type="component" value="Unassembled WGS sequence"/>
</dbReference>
<proteinExistence type="predicted"/>
<comment type="caution">
    <text evidence="2">The sequence shown here is derived from an EMBL/GenBank/DDBJ whole genome shotgun (WGS) entry which is preliminary data.</text>
</comment>
<organism evidence="2 3">
    <name type="scientific">Siccirubricoccus soli</name>
    <dbReference type="NCBI Taxonomy" id="2899147"/>
    <lineage>
        <taxon>Bacteria</taxon>
        <taxon>Pseudomonadati</taxon>
        <taxon>Pseudomonadota</taxon>
        <taxon>Alphaproteobacteria</taxon>
        <taxon>Acetobacterales</taxon>
        <taxon>Roseomonadaceae</taxon>
        <taxon>Siccirubricoccus</taxon>
    </lineage>
</organism>
<evidence type="ECO:0000313" key="3">
    <source>
        <dbReference type="Proteomes" id="UP001523392"/>
    </source>
</evidence>
<feature type="compositionally biased region" description="Pro residues" evidence="1">
    <location>
        <begin position="38"/>
        <end position="55"/>
    </location>
</feature>
<reference evidence="2 3" key="1">
    <citation type="submission" date="2021-12" db="EMBL/GenBank/DDBJ databases">
        <title>Siccirubricoccus leaddurans sp. nov., a high concentration Zn2+ tolerance bacterium.</title>
        <authorList>
            <person name="Cao Y."/>
        </authorList>
    </citation>
    <scope>NUCLEOTIDE SEQUENCE [LARGE SCALE GENOMIC DNA]</scope>
    <source>
        <strain evidence="2 3">KC 17139</strain>
    </source>
</reference>
<sequence length="528" mass="54384">MRRGVTRGVTRTAMGMAAAGIVAAGLGTGLALAQSKSPPAPASPQPGGKPAPAAPAPAARPDKFAAPPPVAPPPQAAVPDKFAPPPGGSPPGAAPQPGPPQATVPQPVAPLPADAPEAVRRLRAMLGADIGLTYREATTDGTGSTRVTGASFRRADQRIEVEEMLLDGVEEDRIGKLTATGIALGGETPAMLGRLTLEGFRLRRPAPGAALAPGDLGLDLLVLEALAVQGETPVSAEEARLEQWSAGRPGRVSLTGLDILARTAGVVDRVQLGRLALEGYDLPGLLQAAIDRQPPPTPANAVAIELDGLSASLAGTRLGSLGSFRLSADAPEGSGQAGRLALRELTLGTIPALEPWMRRLGYAEITGDIALEARVEPAAERMDLTSFTLAARGMGGLGLSLQLDGVGTDPGRMAESAERMRLLGARLTYLDQSLYGRLLADQARQQRVPEARLREQYATMAAQALGPAASGPLAPSLAAVQRFLRGQAQEVELVLRPPAPVKLREVSELGAQGPAALQQRLGLAVTAR</sequence>
<evidence type="ECO:0000313" key="2">
    <source>
        <dbReference type="EMBL" id="MCO6416765.1"/>
    </source>
</evidence>